<evidence type="ECO:0000313" key="2">
    <source>
        <dbReference type="Proteomes" id="UP001189624"/>
    </source>
</evidence>
<dbReference type="AlphaFoldDB" id="A0AA86TIG9"/>
<gene>
    <name evidence="1" type="ORF">AYBTSS11_LOCUS27042</name>
</gene>
<name>A0AA86TIG9_9FABA</name>
<dbReference type="Gramene" id="rna-AYBTSS11_LOCUS27042">
    <property type="protein sequence ID" value="CAJ1974954.1"/>
    <property type="gene ID" value="gene-AYBTSS11_LOCUS27042"/>
</dbReference>
<evidence type="ECO:0000313" key="1">
    <source>
        <dbReference type="EMBL" id="CAJ1974954.1"/>
    </source>
</evidence>
<accession>A0AA86TIG9</accession>
<dbReference type="Proteomes" id="UP001189624">
    <property type="component" value="Chromosome 9"/>
</dbReference>
<protein>
    <submittedName>
        <fullName evidence="1">Uncharacterized protein</fullName>
    </submittedName>
</protein>
<sequence length="76" mass="8974">MFNNVFYTLSQHLYLRLHLHLCDDSCIHLSLMRDVKWRCMPSSSWEESAAEAKIEERKQGKTIGYSSRVKANIIRM</sequence>
<proteinExistence type="predicted"/>
<reference evidence="1" key="1">
    <citation type="submission" date="2023-10" db="EMBL/GenBank/DDBJ databases">
        <authorList>
            <person name="Domelevo Entfellner J.-B."/>
        </authorList>
    </citation>
    <scope>NUCLEOTIDE SEQUENCE</scope>
</reference>
<dbReference type="EMBL" id="OY731406">
    <property type="protein sequence ID" value="CAJ1974954.1"/>
    <property type="molecule type" value="Genomic_DNA"/>
</dbReference>
<organism evidence="1 2">
    <name type="scientific">Sphenostylis stenocarpa</name>
    <dbReference type="NCBI Taxonomy" id="92480"/>
    <lineage>
        <taxon>Eukaryota</taxon>
        <taxon>Viridiplantae</taxon>
        <taxon>Streptophyta</taxon>
        <taxon>Embryophyta</taxon>
        <taxon>Tracheophyta</taxon>
        <taxon>Spermatophyta</taxon>
        <taxon>Magnoliopsida</taxon>
        <taxon>eudicotyledons</taxon>
        <taxon>Gunneridae</taxon>
        <taxon>Pentapetalae</taxon>
        <taxon>rosids</taxon>
        <taxon>fabids</taxon>
        <taxon>Fabales</taxon>
        <taxon>Fabaceae</taxon>
        <taxon>Papilionoideae</taxon>
        <taxon>50 kb inversion clade</taxon>
        <taxon>NPAAA clade</taxon>
        <taxon>indigoferoid/millettioid clade</taxon>
        <taxon>Phaseoleae</taxon>
        <taxon>Sphenostylis</taxon>
    </lineage>
</organism>
<keyword evidence="2" id="KW-1185">Reference proteome</keyword>